<dbReference type="Proteomes" id="UP000625711">
    <property type="component" value="Unassembled WGS sequence"/>
</dbReference>
<evidence type="ECO:0000313" key="2">
    <source>
        <dbReference type="Proteomes" id="UP000625711"/>
    </source>
</evidence>
<dbReference type="AlphaFoldDB" id="A0A834MJU1"/>
<accession>A0A834MJU1</accession>
<dbReference type="EMBL" id="JAACXV010000156">
    <property type="protein sequence ID" value="KAF7282795.1"/>
    <property type="molecule type" value="Genomic_DNA"/>
</dbReference>
<evidence type="ECO:0000313" key="1">
    <source>
        <dbReference type="EMBL" id="KAF7282795.1"/>
    </source>
</evidence>
<name>A0A834MJU1_RHYFE</name>
<gene>
    <name evidence="1" type="ORF">GWI33_001943</name>
</gene>
<comment type="caution">
    <text evidence="1">The sequence shown here is derived from an EMBL/GenBank/DDBJ whole genome shotgun (WGS) entry which is preliminary data.</text>
</comment>
<sequence>MPRLTLKFRENTPLCLKSHVFYLFRGCKSFTCDPFKKSKETREADEREKMRDKRRGAYFLRLPGNSRPKVLLTPEKFSMSMYHHDIFSESLKKPIESDTIY</sequence>
<proteinExistence type="predicted"/>
<protein>
    <submittedName>
        <fullName evidence="1">Uncharacterized protein</fullName>
    </submittedName>
</protein>
<reference evidence="1" key="1">
    <citation type="submission" date="2020-08" db="EMBL/GenBank/DDBJ databases">
        <title>Genome sequencing and assembly of the red palm weevil Rhynchophorus ferrugineus.</title>
        <authorList>
            <person name="Dias G.B."/>
            <person name="Bergman C.M."/>
            <person name="Manee M."/>
        </authorList>
    </citation>
    <scope>NUCLEOTIDE SEQUENCE</scope>
    <source>
        <strain evidence="1">AA-2017</strain>
        <tissue evidence="1">Whole larva</tissue>
    </source>
</reference>
<keyword evidence="2" id="KW-1185">Reference proteome</keyword>
<organism evidence="1 2">
    <name type="scientific">Rhynchophorus ferrugineus</name>
    <name type="common">Red palm weevil</name>
    <name type="synonym">Curculio ferrugineus</name>
    <dbReference type="NCBI Taxonomy" id="354439"/>
    <lineage>
        <taxon>Eukaryota</taxon>
        <taxon>Metazoa</taxon>
        <taxon>Ecdysozoa</taxon>
        <taxon>Arthropoda</taxon>
        <taxon>Hexapoda</taxon>
        <taxon>Insecta</taxon>
        <taxon>Pterygota</taxon>
        <taxon>Neoptera</taxon>
        <taxon>Endopterygota</taxon>
        <taxon>Coleoptera</taxon>
        <taxon>Polyphaga</taxon>
        <taxon>Cucujiformia</taxon>
        <taxon>Curculionidae</taxon>
        <taxon>Dryophthorinae</taxon>
        <taxon>Rhynchophorus</taxon>
    </lineage>
</organism>